<dbReference type="Pfam" id="PF16925">
    <property type="entry name" value="TetR_C_13"/>
    <property type="match status" value="1"/>
</dbReference>
<name>A0ABW9XKS3_9BACL</name>
<evidence type="ECO:0000313" key="7">
    <source>
        <dbReference type="Proteomes" id="UP000665561"/>
    </source>
</evidence>
<proteinExistence type="predicted"/>
<evidence type="ECO:0000256" key="3">
    <source>
        <dbReference type="ARBA" id="ARBA00023163"/>
    </source>
</evidence>
<sequence length="207" mass="23478">MQYVLYREGSIIRKGEKTKQHVIEQTSLLLNRRGYLSTTLSEITDATGLQKGGLYNHFRDKEELSLASFRHNCAALGEYVYRAAEEAGPNAVDRLLAYLTAYCRVDYPGGCPIANMASETRFVSEPLFLQAKEAMDDVLRFTEETIRTGIANREIRPEVDARDASLFIFSMVEGAILMHKLYPDAISMLLERITRYVNAELRLQVLS</sequence>
<accession>A0ABW9XKS3</accession>
<feature type="DNA-binding region" description="H-T-H motif" evidence="4">
    <location>
        <begin position="39"/>
        <end position="58"/>
    </location>
</feature>
<dbReference type="RefSeq" id="WP_161741635.1">
    <property type="nucleotide sequence ID" value="NZ_JAAAMV010000002.1"/>
</dbReference>
<protein>
    <submittedName>
        <fullName evidence="6">TetR family transcriptional regulator</fullName>
    </submittedName>
</protein>
<dbReference type="InterPro" id="IPR011075">
    <property type="entry name" value="TetR_C"/>
</dbReference>
<dbReference type="PRINTS" id="PR00455">
    <property type="entry name" value="HTHTETR"/>
</dbReference>
<dbReference type="InterPro" id="IPR001647">
    <property type="entry name" value="HTH_TetR"/>
</dbReference>
<dbReference type="Pfam" id="PF00440">
    <property type="entry name" value="TetR_N"/>
    <property type="match status" value="1"/>
</dbReference>
<dbReference type="EMBL" id="JAAAMV010000002">
    <property type="protein sequence ID" value="NBD23205.1"/>
    <property type="molecule type" value="Genomic_DNA"/>
</dbReference>
<dbReference type="Proteomes" id="UP000665561">
    <property type="component" value="Unassembled WGS sequence"/>
</dbReference>
<evidence type="ECO:0000313" key="6">
    <source>
        <dbReference type="EMBL" id="NBD23205.1"/>
    </source>
</evidence>
<dbReference type="InterPro" id="IPR023772">
    <property type="entry name" value="DNA-bd_HTH_TetR-type_CS"/>
</dbReference>
<dbReference type="Gene3D" id="1.10.357.10">
    <property type="entry name" value="Tetracycline Repressor, domain 2"/>
    <property type="match status" value="1"/>
</dbReference>
<evidence type="ECO:0000256" key="1">
    <source>
        <dbReference type="ARBA" id="ARBA00023015"/>
    </source>
</evidence>
<evidence type="ECO:0000259" key="5">
    <source>
        <dbReference type="PROSITE" id="PS50977"/>
    </source>
</evidence>
<feature type="domain" description="HTH tetR-type" evidence="5">
    <location>
        <begin position="16"/>
        <end position="76"/>
    </location>
</feature>
<dbReference type="InterPro" id="IPR009057">
    <property type="entry name" value="Homeodomain-like_sf"/>
</dbReference>
<comment type="caution">
    <text evidence="6">The sequence shown here is derived from an EMBL/GenBank/DDBJ whole genome shotgun (WGS) entry which is preliminary data.</text>
</comment>
<organism evidence="6 7">
    <name type="scientific">Paenibacillus glycinis</name>
    <dbReference type="NCBI Taxonomy" id="2697035"/>
    <lineage>
        <taxon>Bacteria</taxon>
        <taxon>Bacillati</taxon>
        <taxon>Bacillota</taxon>
        <taxon>Bacilli</taxon>
        <taxon>Bacillales</taxon>
        <taxon>Paenibacillaceae</taxon>
        <taxon>Paenibacillus</taxon>
    </lineage>
</organism>
<keyword evidence="1" id="KW-0805">Transcription regulation</keyword>
<dbReference type="PROSITE" id="PS50977">
    <property type="entry name" value="HTH_TETR_2"/>
    <property type="match status" value="1"/>
</dbReference>
<dbReference type="PROSITE" id="PS01081">
    <property type="entry name" value="HTH_TETR_1"/>
    <property type="match status" value="1"/>
</dbReference>
<dbReference type="InterPro" id="IPR036271">
    <property type="entry name" value="Tet_transcr_reg_TetR-rel_C_sf"/>
</dbReference>
<keyword evidence="7" id="KW-1185">Reference proteome</keyword>
<dbReference type="SUPFAM" id="SSF48498">
    <property type="entry name" value="Tetracyclin repressor-like, C-terminal domain"/>
    <property type="match status" value="1"/>
</dbReference>
<reference evidence="6 7" key="1">
    <citation type="submission" date="2020-01" db="EMBL/GenBank/DDBJ databases">
        <title>Paenibacillus soybeanensis sp. nov. isolated from the nodules of soybean (Glycine max(L.) Merr).</title>
        <authorList>
            <person name="Wang H."/>
        </authorList>
    </citation>
    <scope>NUCLEOTIDE SEQUENCE [LARGE SCALE GENOMIC DNA]</scope>
    <source>
        <strain evidence="6 7">T1</strain>
    </source>
</reference>
<evidence type="ECO:0000256" key="4">
    <source>
        <dbReference type="PROSITE-ProRule" id="PRU00335"/>
    </source>
</evidence>
<dbReference type="PANTHER" id="PTHR47506:SF3">
    <property type="entry name" value="HTH-TYPE TRANSCRIPTIONAL REGULATOR LMRA"/>
    <property type="match status" value="1"/>
</dbReference>
<dbReference type="SUPFAM" id="SSF46689">
    <property type="entry name" value="Homeodomain-like"/>
    <property type="match status" value="1"/>
</dbReference>
<dbReference type="PANTHER" id="PTHR47506">
    <property type="entry name" value="TRANSCRIPTIONAL REGULATORY PROTEIN"/>
    <property type="match status" value="1"/>
</dbReference>
<gene>
    <name evidence="6" type="ORF">GT019_04925</name>
</gene>
<evidence type="ECO:0000256" key="2">
    <source>
        <dbReference type="ARBA" id="ARBA00023125"/>
    </source>
</evidence>
<keyword evidence="2 4" id="KW-0238">DNA-binding</keyword>
<keyword evidence="3" id="KW-0804">Transcription</keyword>